<dbReference type="CDD" id="cd06225">
    <property type="entry name" value="HAMP"/>
    <property type="match status" value="1"/>
</dbReference>
<dbReference type="Gene3D" id="3.30.450.20">
    <property type="entry name" value="PAS domain"/>
    <property type="match status" value="2"/>
</dbReference>
<proteinExistence type="predicted"/>
<dbReference type="SUPFAM" id="SSF158472">
    <property type="entry name" value="HAMP domain-like"/>
    <property type="match status" value="1"/>
</dbReference>
<evidence type="ECO:0000256" key="6">
    <source>
        <dbReference type="ARBA" id="ARBA00022679"/>
    </source>
</evidence>
<dbReference type="EMBL" id="MEXR01000009">
    <property type="protein sequence ID" value="OGD10248.1"/>
    <property type="molecule type" value="Genomic_DNA"/>
</dbReference>
<evidence type="ECO:0000256" key="2">
    <source>
        <dbReference type="ARBA" id="ARBA00004651"/>
    </source>
</evidence>
<gene>
    <name evidence="14" type="ORF">A2397_02645</name>
</gene>
<dbReference type="GO" id="GO:0005886">
    <property type="term" value="C:plasma membrane"/>
    <property type="evidence" value="ECO:0007669"/>
    <property type="project" value="UniProtKB-SubCell"/>
</dbReference>
<organism evidence="14 15">
    <name type="scientific">Candidatus Amesbacteria bacterium RIFOXYB1_FULL_44_23</name>
    <dbReference type="NCBI Taxonomy" id="1797263"/>
    <lineage>
        <taxon>Bacteria</taxon>
        <taxon>Candidatus Amesiibacteriota</taxon>
    </lineage>
</organism>
<comment type="caution">
    <text evidence="14">The sequence shown here is derived from an EMBL/GenBank/DDBJ whole genome shotgun (WGS) entry which is preliminary data.</text>
</comment>
<evidence type="ECO:0000256" key="10">
    <source>
        <dbReference type="ARBA" id="ARBA00023136"/>
    </source>
</evidence>
<protein>
    <recommendedName>
        <fullName evidence="3">histidine kinase</fullName>
        <ecNumber evidence="3">2.7.13.3</ecNumber>
    </recommendedName>
</protein>
<reference evidence="14 15" key="1">
    <citation type="journal article" date="2016" name="Nat. Commun.">
        <title>Thousands of microbial genomes shed light on interconnected biogeochemical processes in an aquifer system.</title>
        <authorList>
            <person name="Anantharaman K."/>
            <person name="Brown C.T."/>
            <person name="Hug L.A."/>
            <person name="Sharon I."/>
            <person name="Castelle C.J."/>
            <person name="Probst A.J."/>
            <person name="Thomas B.C."/>
            <person name="Singh A."/>
            <person name="Wilkins M.J."/>
            <person name="Karaoz U."/>
            <person name="Brodie E.L."/>
            <person name="Williams K.H."/>
            <person name="Hubbard S.S."/>
            <person name="Banfield J.F."/>
        </authorList>
    </citation>
    <scope>NUCLEOTIDE SEQUENCE [LARGE SCALE GENOMIC DNA]</scope>
</reference>
<keyword evidence="7 12" id="KW-0812">Transmembrane</keyword>
<sequence>MQQNFISSQQQIVAQDAANVVKNFVQNKIVILETSSKFSNLSSATSEQLKLNLEKLLGKEISFRQLLIFDMVGGVQMKTSRLSSFEPSQLEKAINYDFLPYVQKGNIYISPVYIDNNTSEPLVAILVPIQNTFGESLGSLAAEVNLKFMWDLVGNIKIGKNGLAYVVDKKGNLLAYGDISRVLAGENLSNLHEVARFVNGEHTTEGSVTSNGIGNLKVVTSHVALEIPDWAVVVELPIHEAYEPLKDIIKASVVIAIASLGVVTIASVYLSKRITNPLIKLRDASVAISKGHWDTKIDILTHDEIGDLAKTFNDMATKLSGYYVELEKKVEERTVELEQAKKDLEEKLMELERMNKLMVGRELVMTELKKELKELKAGV</sequence>
<evidence type="ECO:0000256" key="8">
    <source>
        <dbReference type="ARBA" id="ARBA00022777"/>
    </source>
</evidence>
<name>A0A1F4ZVW3_9BACT</name>
<dbReference type="PANTHER" id="PTHR45528:SF10">
    <property type="entry name" value="METHYL-ACCEPTING CHEMOTAXIS PROTEIN"/>
    <property type="match status" value="1"/>
</dbReference>
<evidence type="ECO:0000256" key="3">
    <source>
        <dbReference type="ARBA" id="ARBA00012438"/>
    </source>
</evidence>
<keyword evidence="10 12" id="KW-0472">Membrane</keyword>
<feature type="domain" description="HAMP" evidence="13">
    <location>
        <begin position="272"/>
        <end position="324"/>
    </location>
</feature>
<evidence type="ECO:0000313" key="15">
    <source>
        <dbReference type="Proteomes" id="UP000176424"/>
    </source>
</evidence>
<dbReference type="GO" id="GO:0000155">
    <property type="term" value="F:phosphorelay sensor kinase activity"/>
    <property type="evidence" value="ECO:0007669"/>
    <property type="project" value="TreeGrafter"/>
</dbReference>
<evidence type="ECO:0000256" key="9">
    <source>
        <dbReference type="ARBA" id="ARBA00022989"/>
    </source>
</evidence>
<evidence type="ECO:0000256" key="7">
    <source>
        <dbReference type="ARBA" id="ARBA00022692"/>
    </source>
</evidence>
<dbReference type="STRING" id="1797263.A2397_02645"/>
<dbReference type="PANTHER" id="PTHR45528">
    <property type="entry name" value="SENSOR HISTIDINE KINASE CPXA"/>
    <property type="match status" value="1"/>
</dbReference>
<evidence type="ECO:0000256" key="5">
    <source>
        <dbReference type="ARBA" id="ARBA00022553"/>
    </source>
</evidence>
<keyword evidence="9 12" id="KW-1133">Transmembrane helix</keyword>
<comment type="subcellular location">
    <subcellularLocation>
        <location evidence="2">Cell membrane</location>
        <topology evidence="2">Multi-pass membrane protein</topology>
    </subcellularLocation>
</comment>
<keyword evidence="11" id="KW-0175">Coiled coil</keyword>
<evidence type="ECO:0000256" key="11">
    <source>
        <dbReference type="SAM" id="Coils"/>
    </source>
</evidence>
<feature type="transmembrane region" description="Helical" evidence="12">
    <location>
        <begin position="248"/>
        <end position="270"/>
    </location>
</feature>
<feature type="coiled-coil region" evidence="11">
    <location>
        <begin position="323"/>
        <end position="361"/>
    </location>
</feature>
<comment type="catalytic activity">
    <reaction evidence="1">
        <text>ATP + protein L-histidine = ADP + protein N-phospho-L-histidine.</text>
        <dbReference type="EC" id="2.7.13.3"/>
    </reaction>
</comment>
<evidence type="ECO:0000313" key="14">
    <source>
        <dbReference type="EMBL" id="OGD10248.1"/>
    </source>
</evidence>
<dbReference type="Gene3D" id="6.10.340.10">
    <property type="match status" value="1"/>
</dbReference>
<accession>A0A1F4ZVW3</accession>
<dbReference type="EC" id="2.7.13.3" evidence="3"/>
<dbReference type="Pfam" id="PF02743">
    <property type="entry name" value="dCache_1"/>
    <property type="match status" value="1"/>
</dbReference>
<dbReference type="AlphaFoldDB" id="A0A1F4ZVW3"/>
<evidence type="ECO:0000259" key="13">
    <source>
        <dbReference type="PROSITE" id="PS50885"/>
    </source>
</evidence>
<evidence type="ECO:0000256" key="12">
    <source>
        <dbReference type="SAM" id="Phobius"/>
    </source>
</evidence>
<keyword evidence="5" id="KW-0597">Phosphoprotein</keyword>
<dbReference type="SMART" id="SM00304">
    <property type="entry name" value="HAMP"/>
    <property type="match status" value="1"/>
</dbReference>
<keyword evidence="6" id="KW-0808">Transferase</keyword>
<keyword evidence="4" id="KW-1003">Cell membrane</keyword>
<dbReference type="Pfam" id="PF00672">
    <property type="entry name" value="HAMP"/>
    <property type="match status" value="1"/>
</dbReference>
<dbReference type="CDD" id="cd18774">
    <property type="entry name" value="PDC2_HK_sensor"/>
    <property type="match status" value="1"/>
</dbReference>
<evidence type="ECO:0000256" key="1">
    <source>
        <dbReference type="ARBA" id="ARBA00000085"/>
    </source>
</evidence>
<dbReference type="PROSITE" id="PS50885">
    <property type="entry name" value="HAMP"/>
    <property type="match status" value="1"/>
</dbReference>
<dbReference type="InterPro" id="IPR033479">
    <property type="entry name" value="dCache_1"/>
</dbReference>
<dbReference type="InterPro" id="IPR003660">
    <property type="entry name" value="HAMP_dom"/>
</dbReference>
<dbReference type="InterPro" id="IPR050398">
    <property type="entry name" value="HssS/ArlS-like"/>
</dbReference>
<keyword evidence="8" id="KW-0418">Kinase</keyword>
<dbReference type="Proteomes" id="UP000176424">
    <property type="component" value="Unassembled WGS sequence"/>
</dbReference>
<evidence type="ECO:0000256" key="4">
    <source>
        <dbReference type="ARBA" id="ARBA00022475"/>
    </source>
</evidence>
<dbReference type="CDD" id="cd18773">
    <property type="entry name" value="PDC1_HK_sensor"/>
    <property type="match status" value="1"/>
</dbReference>